<feature type="domain" description="Peptidoglycan beta-N-acetylmuramidase NamZ C-terminal" evidence="2">
    <location>
        <begin position="255"/>
        <end position="397"/>
    </location>
</feature>
<evidence type="ECO:0000313" key="4">
    <source>
        <dbReference type="Proteomes" id="UP001501207"/>
    </source>
</evidence>
<feature type="domain" description="Peptidoglycan beta-N-acetylmuramidase NamZ N-terminal" evidence="1">
    <location>
        <begin position="52"/>
        <end position="251"/>
    </location>
</feature>
<evidence type="ECO:0000313" key="3">
    <source>
        <dbReference type="EMBL" id="GAA4317060.1"/>
    </source>
</evidence>
<accession>A0ABP8G428</accession>
<dbReference type="PANTHER" id="PTHR42915">
    <property type="entry name" value="HYPOTHETICAL 460 KDA PROTEIN IN FEUA-SIGW INTERGENIC REGION [PRECURSOR]"/>
    <property type="match status" value="1"/>
</dbReference>
<protein>
    <submittedName>
        <fullName evidence="3">DUF1343 domain-containing protein</fullName>
    </submittedName>
</protein>
<dbReference type="Gene3D" id="3.40.50.12170">
    <property type="entry name" value="Uncharacterised protein PF07075, DUF1343"/>
    <property type="match status" value="1"/>
</dbReference>
<dbReference type="PIRSF" id="PIRSF016719">
    <property type="entry name" value="UCP016719"/>
    <property type="match status" value="1"/>
</dbReference>
<dbReference type="Gene3D" id="3.90.1150.140">
    <property type="match status" value="1"/>
</dbReference>
<evidence type="ECO:0000259" key="2">
    <source>
        <dbReference type="Pfam" id="PF20732"/>
    </source>
</evidence>
<dbReference type="Proteomes" id="UP001501207">
    <property type="component" value="Unassembled WGS sequence"/>
</dbReference>
<gene>
    <name evidence="3" type="ORF">GCM10023143_28920</name>
</gene>
<reference evidence="4" key="1">
    <citation type="journal article" date="2019" name="Int. J. Syst. Evol. Microbiol.">
        <title>The Global Catalogue of Microorganisms (GCM) 10K type strain sequencing project: providing services to taxonomists for standard genome sequencing and annotation.</title>
        <authorList>
            <consortium name="The Broad Institute Genomics Platform"/>
            <consortium name="The Broad Institute Genome Sequencing Center for Infectious Disease"/>
            <person name="Wu L."/>
            <person name="Ma J."/>
        </authorList>
    </citation>
    <scope>NUCLEOTIDE SEQUENCE [LARGE SCALE GENOMIC DNA]</scope>
    <source>
        <strain evidence="4">JCM 17664</strain>
    </source>
</reference>
<name>A0ABP8G428_9BACT</name>
<evidence type="ECO:0000259" key="1">
    <source>
        <dbReference type="Pfam" id="PF07075"/>
    </source>
</evidence>
<dbReference type="InterPro" id="IPR048502">
    <property type="entry name" value="NamZ_N"/>
</dbReference>
<dbReference type="PANTHER" id="PTHR42915:SF1">
    <property type="entry name" value="PEPTIDOGLYCAN BETA-N-ACETYLMURAMIDASE NAMZ"/>
    <property type="match status" value="1"/>
</dbReference>
<dbReference type="RefSeq" id="WP_344980585.1">
    <property type="nucleotide sequence ID" value="NZ_BAABFN010000019.1"/>
</dbReference>
<sequence length="398" mass="44769">MRLILFFLPLLIFCAPHIPDHAEAARRPQPQKILTGADQTEKYLPLLDGKRVGLLVNQTSLVGEQNLVDTLLKRGVKIVKIFGPEHGFRGNADAGETVGNSTDPATGLPVISLYGKHNKPTSVELTDVDVMLYDIQDVGARFYTYISSMQRFMEAAAENHKPFIILDRPNPNGFYVDGPVLDLKFRSGVGPQPIPIVYGMTIGEYARMLIGERWLSSPDLQPELTVIPCRGYTHRSRYTLPVRPSPNLPDMTSVYLYPSLCFFEGTDCSVGRGTDRPFQVFGRPDFPPDLYAFTPRSRPGAKNPPQLDKRCYGFLAAASPEEALRETGGKIQLKWLLEAYRLAPDKDHFFNAYFNKLAGNDALMQQVKAGWSAEKIRASWAPELTRFKEIRQRYLLYP</sequence>
<keyword evidence="4" id="KW-1185">Reference proteome</keyword>
<comment type="caution">
    <text evidence="3">The sequence shown here is derived from an EMBL/GenBank/DDBJ whole genome shotgun (WGS) entry which is preliminary data.</text>
</comment>
<dbReference type="EMBL" id="BAABFN010000019">
    <property type="protein sequence ID" value="GAA4317060.1"/>
    <property type="molecule type" value="Genomic_DNA"/>
</dbReference>
<dbReference type="InterPro" id="IPR048503">
    <property type="entry name" value="NamZ_C"/>
</dbReference>
<proteinExistence type="predicted"/>
<dbReference type="InterPro" id="IPR008302">
    <property type="entry name" value="NamZ"/>
</dbReference>
<organism evidence="3 4">
    <name type="scientific">Compostibacter hankyongensis</name>
    <dbReference type="NCBI Taxonomy" id="1007089"/>
    <lineage>
        <taxon>Bacteria</taxon>
        <taxon>Pseudomonadati</taxon>
        <taxon>Bacteroidota</taxon>
        <taxon>Chitinophagia</taxon>
        <taxon>Chitinophagales</taxon>
        <taxon>Chitinophagaceae</taxon>
        <taxon>Compostibacter</taxon>
    </lineage>
</organism>
<dbReference type="Pfam" id="PF07075">
    <property type="entry name" value="NamZ_N"/>
    <property type="match status" value="1"/>
</dbReference>
<dbReference type="Pfam" id="PF20732">
    <property type="entry name" value="NamZ_C"/>
    <property type="match status" value="1"/>
</dbReference>